<comment type="caution">
    <text evidence="1">The sequence shown here is derived from an EMBL/GenBank/DDBJ whole genome shotgun (WGS) entry which is preliminary data.</text>
</comment>
<proteinExistence type="predicted"/>
<keyword evidence="2" id="KW-1185">Reference proteome</keyword>
<sequence length="53" mass="6552">MTVQKPRGIICLYDPNHECLTQCHLTPRFFREKKSYSLCLNCWYRSKYRYCEK</sequence>
<dbReference type="AlphaFoldDB" id="A0AAD8PYE5"/>
<evidence type="ECO:0000313" key="1">
    <source>
        <dbReference type="EMBL" id="KAK1589927.1"/>
    </source>
</evidence>
<accession>A0AAD8PYE5</accession>
<dbReference type="EMBL" id="JAHLJV010000035">
    <property type="protein sequence ID" value="KAK1589927.1"/>
    <property type="molecule type" value="Genomic_DNA"/>
</dbReference>
<organism evidence="1 2">
    <name type="scientific">Colletotrichum navitas</name>
    <dbReference type="NCBI Taxonomy" id="681940"/>
    <lineage>
        <taxon>Eukaryota</taxon>
        <taxon>Fungi</taxon>
        <taxon>Dikarya</taxon>
        <taxon>Ascomycota</taxon>
        <taxon>Pezizomycotina</taxon>
        <taxon>Sordariomycetes</taxon>
        <taxon>Hypocreomycetidae</taxon>
        <taxon>Glomerellales</taxon>
        <taxon>Glomerellaceae</taxon>
        <taxon>Colletotrichum</taxon>
        <taxon>Colletotrichum graminicola species complex</taxon>
    </lineage>
</organism>
<gene>
    <name evidence="1" type="ORF">LY79DRAFT_556099</name>
</gene>
<reference evidence="1" key="1">
    <citation type="submission" date="2021-06" db="EMBL/GenBank/DDBJ databases">
        <title>Comparative genomics, transcriptomics and evolutionary studies reveal genomic signatures of adaptation to plant cell wall in hemibiotrophic fungi.</title>
        <authorList>
            <consortium name="DOE Joint Genome Institute"/>
            <person name="Baroncelli R."/>
            <person name="Diaz J.F."/>
            <person name="Benocci T."/>
            <person name="Peng M."/>
            <person name="Battaglia E."/>
            <person name="Haridas S."/>
            <person name="Andreopoulos W."/>
            <person name="Labutti K."/>
            <person name="Pangilinan J."/>
            <person name="Floch G.L."/>
            <person name="Makela M.R."/>
            <person name="Henrissat B."/>
            <person name="Grigoriev I.V."/>
            <person name="Crouch J.A."/>
            <person name="De Vries R.P."/>
            <person name="Sukno S.A."/>
            <person name="Thon M.R."/>
        </authorList>
    </citation>
    <scope>NUCLEOTIDE SEQUENCE</scope>
    <source>
        <strain evidence="1">CBS 125086</strain>
    </source>
</reference>
<evidence type="ECO:0000313" key="2">
    <source>
        <dbReference type="Proteomes" id="UP001230504"/>
    </source>
</evidence>
<dbReference type="Proteomes" id="UP001230504">
    <property type="component" value="Unassembled WGS sequence"/>
</dbReference>
<dbReference type="GeneID" id="85442225"/>
<dbReference type="RefSeq" id="XP_060413460.1">
    <property type="nucleotide sequence ID" value="XM_060557985.1"/>
</dbReference>
<name>A0AAD8PYE5_9PEZI</name>
<protein>
    <submittedName>
        <fullName evidence="1">Uncharacterized protein</fullName>
    </submittedName>
</protein>